<evidence type="ECO:0000313" key="1">
    <source>
        <dbReference type="EMBL" id="KAL2826013.1"/>
    </source>
</evidence>
<dbReference type="Proteomes" id="UP001610446">
    <property type="component" value="Unassembled WGS sequence"/>
</dbReference>
<gene>
    <name evidence="1" type="ORF">BJY01DRAFT_262477</name>
</gene>
<reference evidence="1 2" key="1">
    <citation type="submission" date="2024-07" db="EMBL/GenBank/DDBJ databases">
        <title>Section-level genome sequencing and comparative genomics of Aspergillus sections Usti and Cavernicolus.</title>
        <authorList>
            <consortium name="Lawrence Berkeley National Laboratory"/>
            <person name="Nybo J.L."/>
            <person name="Vesth T.C."/>
            <person name="Theobald S."/>
            <person name="Frisvad J.C."/>
            <person name="Larsen T.O."/>
            <person name="Kjaerboelling I."/>
            <person name="Rothschild-Mancinelli K."/>
            <person name="Lyhne E.K."/>
            <person name="Kogle M.E."/>
            <person name="Barry K."/>
            <person name="Clum A."/>
            <person name="Na H."/>
            <person name="Ledsgaard L."/>
            <person name="Lin J."/>
            <person name="Lipzen A."/>
            <person name="Kuo A."/>
            <person name="Riley R."/>
            <person name="Mondo S."/>
            <person name="Labutti K."/>
            <person name="Haridas S."/>
            <person name="Pangalinan J."/>
            <person name="Salamov A.A."/>
            <person name="Simmons B.A."/>
            <person name="Magnuson J.K."/>
            <person name="Chen J."/>
            <person name="Drula E."/>
            <person name="Henrissat B."/>
            <person name="Wiebenga A."/>
            <person name="Lubbers R.J."/>
            <person name="Gomes A.C."/>
            <person name="Makela M.R."/>
            <person name="Stajich J."/>
            <person name="Grigoriev I.V."/>
            <person name="Mortensen U.H."/>
            <person name="De Vries R.P."/>
            <person name="Baker S.E."/>
            <person name="Andersen M.R."/>
        </authorList>
    </citation>
    <scope>NUCLEOTIDE SEQUENCE [LARGE SCALE GENOMIC DNA]</scope>
    <source>
        <strain evidence="1 2">CBS 123904</strain>
    </source>
</reference>
<keyword evidence="2" id="KW-1185">Reference proteome</keyword>
<organism evidence="1 2">
    <name type="scientific">Aspergillus pseudoustus</name>
    <dbReference type="NCBI Taxonomy" id="1810923"/>
    <lineage>
        <taxon>Eukaryota</taxon>
        <taxon>Fungi</taxon>
        <taxon>Dikarya</taxon>
        <taxon>Ascomycota</taxon>
        <taxon>Pezizomycotina</taxon>
        <taxon>Eurotiomycetes</taxon>
        <taxon>Eurotiomycetidae</taxon>
        <taxon>Eurotiales</taxon>
        <taxon>Aspergillaceae</taxon>
        <taxon>Aspergillus</taxon>
        <taxon>Aspergillus subgen. Nidulantes</taxon>
    </lineage>
</organism>
<comment type="caution">
    <text evidence="1">The sequence shown here is derived from an EMBL/GenBank/DDBJ whole genome shotgun (WGS) entry which is preliminary data.</text>
</comment>
<proteinExistence type="predicted"/>
<evidence type="ECO:0000313" key="2">
    <source>
        <dbReference type="Proteomes" id="UP001610446"/>
    </source>
</evidence>
<sequence length="276" mass="31012">MGVADSKVLAEAVLMACRHAESEGKPMLNDKLLWSNQDTIEALKKLYEYIPKNIRRNSGQTAIKKAINRSKTGLNIHPVIQGLQKKSVVLFPAVSSNNVVPSTPSSPLNNILVIYYSQVLSCQERQTVDTIRLRVLYVALYRVKQELQPEHKYDYYISNYIAQAVLKAGCVDHQPDVINANVRLWINYGERYHLIANDLGGLGALYLLPDIGGQSLWAKELPKSATNQKRISLIQNLKNHGLCEEARRRNLHVLAEEETSLTSPKIPNHHNLGNLS</sequence>
<protein>
    <submittedName>
        <fullName evidence="1">Uncharacterized protein</fullName>
    </submittedName>
</protein>
<name>A0ABR4IE34_9EURO</name>
<accession>A0ABR4IE34</accession>
<dbReference type="EMBL" id="JBFXLU010000463">
    <property type="protein sequence ID" value="KAL2826013.1"/>
    <property type="molecule type" value="Genomic_DNA"/>
</dbReference>